<reference evidence="6" key="1">
    <citation type="submission" date="2020-02" db="EMBL/GenBank/DDBJ databases">
        <authorList>
            <person name="Meier V. D."/>
        </authorList>
    </citation>
    <scope>NUCLEOTIDE SEQUENCE</scope>
    <source>
        <strain evidence="6">AVDCRST_MAG55</strain>
    </source>
</reference>
<dbReference type="AlphaFoldDB" id="A0A6J4P3H9"/>
<dbReference type="CDD" id="cd17535">
    <property type="entry name" value="REC_NarL-like"/>
    <property type="match status" value="1"/>
</dbReference>
<feature type="modified residue" description="4-aspartylphosphate" evidence="3">
    <location>
        <position position="61"/>
    </location>
</feature>
<dbReference type="PRINTS" id="PR00038">
    <property type="entry name" value="HTHLUXR"/>
</dbReference>
<dbReference type="Pfam" id="PF00072">
    <property type="entry name" value="Response_reg"/>
    <property type="match status" value="1"/>
</dbReference>
<dbReference type="GO" id="GO:0000160">
    <property type="term" value="P:phosphorelay signal transduction system"/>
    <property type="evidence" value="ECO:0007669"/>
    <property type="project" value="InterPro"/>
</dbReference>
<dbReference type="PROSITE" id="PS50043">
    <property type="entry name" value="HTH_LUXR_2"/>
    <property type="match status" value="1"/>
</dbReference>
<evidence type="ECO:0008006" key="7">
    <source>
        <dbReference type="Google" id="ProtNLM"/>
    </source>
</evidence>
<dbReference type="GO" id="GO:0003677">
    <property type="term" value="F:DNA binding"/>
    <property type="evidence" value="ECO:0007669"/>
    <property type="project" value="UniProtKB-KW"/>
</dbReference>
<dbReference type="InterPro" id="IPR039420">
    <property type="entry name" value="WalR-like"/>
</dbReference>
<name>A0A6J4P3H9_9ACTN</name>
<keyword evidence="1 3" id="KW-0597">Phosphoprotein</keyword>
<dbReference type="InterPro" id="IPR001789">
    <property type="entry name" value="Sig_transdc_resp-reg_receiver"/>
</dbReference>
<dbReference type="PROSITE" id="PS50110">
    <property type="entry name" value="RESPONSE_REGULATORY"/>
    <property type="match status" value="1"/>
</dbReference>
<dbReference type="PANTHER" id="PTHR43214">
    <property type="entry name" value="TWO-COMPONENT RESPONSE REGULATOR"/>
    <property type="match status" value="1"/>
</dbReference>
<dbReference type="SUPFAM" id="SSF46894">
    <property type="entry name" value="C-terminal effector domain of the bipartite response regulators"/>
    <property type="match status" value="1"/>
</dbReference>
<dbReference type="Pfam" id="PF00196">
    <property type="entry name" value="GerE"/>
    <property type="match status" value="1"/>
</dbReference>
<dbReference type="InterPro" id="IPR000792">
    <property type="entry name" value="Tscrpt_reg_LuxR_C"/>
</dbReference>
<sequence>MNNDEEGNVRVAVVDDQRLFTKGLSGLVDMLPGVEVVGVAYDGEEAVALCRKEEPDVVLMDISMPKMDGISATREIKNLLPQTAVIILTGHEEDEHVFEGIKAGAQGYLLKDSEPEDLSRAIRTVHAGNTIIAPDLAQKMLNTFEDAKPGSPQLSPPPLTERELEVIRALAHGMSDRQIARSLGISEKTVRNHTSNIYRKLHIFDRTQAVIYAIREGVIDVEDLEYRPPAEP</sequence>
<dbReference type="SUPFAM" id="SSF52172">
    <property type="entry name" value="CheY-like"/>
    <property type="match status" value="1"/>
</dbReference>
<evidence type="ECO:0000259" key="4">
    <source>
        <dbReference type="PROSITE" id="PS50043"/>
    </source>
</evidence>
<organism evidence="6">
    <name type="scientific">uncultured Rubrobacteraceae bacterium</name>
    <dbReference type="NCBI Taxonomy" id="349277"/>
    <lineage>
        <taxon>Bacteria</taxon>
        <taxon>Bacillati</taxon>
        <taxon>Actinomycetota</taxon>
        <taxon>Rubrobacteria</taxon>
        <taxon>Rubrobacterales</taxon>
        <taxon>Rubrobacteraceae</taxon>
        <taxon>environmental samples</taxon>
    </lineage>
</organism>
<gene>
    <name evidence="6" type="ORF">AVDCRST_MAG55-973</name>
</gene>
<dbReference type="EMBL" id="CADCUZ010000036">
    <property type="protein sequence ID" value="CAA9405235.1"/>
    <property type="molecule type" value="Genomic_DNA"/>
</dbReference>
<evidence type="ECO:0000313" key="6">
    <source>
        <dbReference type="EMBL" id="CAA9405235.1"/>
    </source>
</evidence>
<dbReference type="Gene3D" id="3.40.50.2300">
    <property type="match status" value="1"/>
</dbReference>
<dbReference type="CDD" id="cd06170">
    <property type="entry name" value="LuxR_C_like"/>
    <property type="match status" value="1"/>
</dbReference>
<dbReference type="InterPro" id="IPR058245">
    <property type="entry name" value="NreC/VraR/RcsB-like_REC"/>
</dbReference>
<feature type="domain" description="HTH luxR-type" evidence="4">
    <location>
        <begin position="152"/>
        <end position="217"/>
    </location>
</feature>
<feature type="domain" description="Response regulatory" evidence="5">
    <location>
        <begin position="10"/>
        <end position="126"/>
    </location>
</feature>
<proteinExistence type="predicted"/>
<accession>A0A6J4P3H9</accession>
<protein>
    <recommendedName>
        <fullName evidence="7">Two-component transcriptional response regulator, LuxR family</fullName>
    </recommendedName>
</protein>
<evidence type="ECO:0000256" key="3">
    <source>
        <dbReference type="PROSITE-ProRule" id="PRU00169"/>
    </source>
</evidence>
<evidence type="ECO:0000256" key="1">
    <source>
        <dbReference type="ARBA" id="ARBA00022553"/>
    </source>
</evidence>
<dbReference type="InterPro" id="IPR011006">
    <property type="entry name" value="CheY-like_superfamily"/>
</dbReference>
<dbReference type="SMART" id="SM00448">
    <property type="entry name" value="REC"/>
    <property type="match status" value="1"/>
</dbReference>
<keyword evidence="2" id="KW-0238">DNA-binding</keyword>
<dbReference type="GO" id="GO:0006355">
    <property type="term" value="P:regulation of DNA-templated transcription"/>
    <property type="evidence" value="ECO:0007669"/>
    <property type="project" value="InterPro"/>
</dbReference>
<evidence type="ECO:0000256" key="2">
    <source>
        <dbReference type="ARBA" id="ARBA00023125"/>
    </source>
</evidence>
<dbReference type="InterPro" id="IPR016032">
    <property type="entry name" value="Sig_transdc_resp-reg_C-effctor"/>
</dbReference>
<dbReference type="SMART" id="SM00421">
    <property type="entry name" value="HTH_LUXR"/>
    <property type="match status" value="1"/>
</dbReference>
<evidence type="ECO:0000259" key="5">
    <source>
        <dbReference type="PROSITE" id="PS50110"/>
    </source>
</evidence>